<dbReference type="Proteomes" id="UP001457282">
    <property type="component" value="Unassembled WGS sequence"/>
</dbReference>
<sequence length="168" mass="18371">MEKSNSVKNPIVPGSKLTKDGEGAKVDATLYKQMVGSLMYLTATRPDLMYVVCLISSDYAGDTDDRKSTSGYVFFVKWWSCVLVIKKATCGDIIHTEAEFVAAAACACQGVWVKRVLNKLGCSQYGVVKLDYCGTSEQIADIMTKPLKLEVFVKLRELLGVQPISGVN</sequence>
<dbReference type="PANTHER" id="PTHR11439:SF517">
    <property type="entry name" value="CYSTEINE-RICH RLK (RECEPTOR-LIKE PROTEIN KINASE) 8"/>
    <property type="match status" value="1"/>
</dbReference>
<comment type="caution">
    <text evidence="1">The sequence shown here is derived from an EMBL/GenBank/DDBJ whole genome shotgun (WGS) entry which is preliminary data.</text>
</comment>
<keyword evidence="2" id="KW-1185">Reference proteome</keyword>
<dbReference type="AlphaFoldDB" id="A0AAW1YSL5"/>
<protein>
    <submittedName>
        <fullName evidence="1">Uncharacterized protein</fullName>
    </submittedName>
</protein>
<reference evidence="1 2" key="1">
    <citation type="journal article" date="2023" name="G3 (Bethesda)">
        <title>A chromosome-length genome assembly and annotation of blackberry (Rubus argutus, cv. 'Hillquist').</title>
        <authorList>
            <person name="Bruna T."/>
            <person name="Aryal R."/>
            <person name="Dudchenko O."/>
            <person name="Sargent D.J."/>
            <person name="Mead D."/>
            <person name="Buti M."/>
            <person name="Cavallini A."/>
            <person name="Hytonen T."/>
            <person name="Andres J."/>
            <person name="Pham M."/>
            <person name="Weisz D."/>
            <person name="Mascagni F."/>
            <person name="Usai G."/>
            <person name="Natali L."/>
            <person name="Bassil N."/>
            <person name="Fernandez G.E."/>
            <person name="Lomsadze A."/>
            <person name="Armour M."/>
            <person name="Olukolu B."/>
            <person name="Poorten T."/>
            <person name="Britton C."/>
            <person name="Davik J."/>
            <person name="Ashrafi H."/>
            <person name="Aiden E.L."/>
            <person name="Borodovsky M."/>
            <person name="Worthington M."/>
        </authorList>
    </citation>
    <scope>NUCLEOTIDE SEQUENCE [LARGE SCALE GENOMIC DNA]</scope>
    <source>
        <strain evidence="1">PI 553951</strain>
    </source>
</reference>
<accession>A0AAW1YSL5</accession>
<proteinExistence type="predicted"/>
<organism evidence="1 2">
    <name type="scientific">Rubus argutus</name>
    <name type="common">Southern blackberry</name>
    <dbReference type="NCBI Taxonomy" id="59490"/>
    <lineage>
        <taxon>Eukaryota</taxon>
        <taxon>Viridiplantae</taxon>
        <taxon>Streptophyta</taxon>
        <taxon>Embryophyta</taxon>
        <taxon>Tracheophyta</taxon>
        <taxon>Spermatophyta</taxon>
        <taxon>Magnoliopsida</taxon>
        <taxon>eudicotyledons</taxon>
        <taxon>Gunneridae</taxon>
        <taxon>Pentapetalae</taxon>
        <taxon>rosids</taxon>
        <taxon>fabids</taxon>
        <taxon>Rosales</taxon>
        <taxon>Rosaceae</taxon>
        <taxon>Rosoideae</taxon>
        <taxon>Rosoideae incertae sedis</taxon>
        <taxon>Rubus</taxon>
    </lineage>
</organism>
<name>A0AAW1YSL5_RUBAR</name>
<evidence type="ECO:0000313" key="1">
    <source>
        <dbReference type="EMBL" id="KAK9951563.1"/>
    </source>
</evidence>
<gene>
    <name evidence="1" type="ORF">M0R45_007001</name>
</gene>
<dbReference type="EMBL" id="JBEDUW010000001">
    <property type="protein sequence ID" value="KAK9951563.1"/>
    <property type="molecule type" value="Genomic_DNA"/>
</dbReference>
<dbReference type="PANTHER" id="PTHR11439">
    <property type="entry name" value="GAG-POL-RELATED RETROTRANSPOSON"/>
    <property type="match status" value="1"/>
</dbReference>
<dbReference type="CDD" id="cd09272">
    <property type="entry name" value="RNase_HI_RT_Ty1"/>
    <property type="match status" value="1"/>
</dbReference>
<evidence type="ECO:0000313" key="2">
    <source>
        <dbReference type="Proteomes" id="UP001457282"/>
    </source>
</evidence>